<dbReference type="SUPFAM" id="SSF55729">
    <property type="entry name" value="Acyl-CoA N-acyltransferases (Nat)"/>
    <property type="match status" value="1"/>
</dbReference>
<name>A0AAE3ZXS5_9ACTN</name>
<reference evidence="3 4" key="1">
    <citation type="submission" date="2023-07" db="EMBL/GenBank/DDBJ databases">
        <title>Sequencing the genomes of 1000 actinobacteria strains.</title>
        <authorList>
            <person name="Klenk H.-P."/>
        </authorList>
    </citation>
    <scope>NUCLEOTIDE SEQUENCE [LARGE SCALE GENOMIC DNA]</scope>
    <source>
        <strain evidence="3 4">DSM 44711</strain>
    </source>
</reference>
<organism evidence="3 4">
    <name type="scientific">Catenuloplanes niger</name>
    <dbReference type="NCBI Taxonomy" id="587534"/>
    <lineage>
        <taxon>Bacteria</taxon>
        <taxon>Bacillati</taxon>
        <taxon>Actinomycetota</taxon>
        <taxon>Actinomycetes</taxon>
        <taxon>Micromonosporales</taxon>
        <taxon>Micromonosporaceae</taxon>
        <taxon>Catenuloplanes</taxon>
    </lineage>
</organism>
<feature type="region of interest" description="Disordered" evidence="1">
    <location>
        <begin position="141"/>
        <end position="195"/>
    </location>
</feature>
<dbReference type="EMBL" id="JAVDYC010000001">
    <property type="protein sequence ID" value="MDR7327877.1"/>
    <property type="molecule type" value="Genomic_DNA"/>
</dbReference>
<keyword evidence="4" id="KW-1185">Reference proteome</keyword>
<sequence length="337" mass="33883">MHLDLRVQRSVVVNLSRRPLTAEAGPFVLGLDPGSRDLGVNYATPRPGVAITAADVRALITTFRSHDRVPRLEYVTAAAPGLESLLADAGFTVEARHDYLICAPGSLVAPPRPADPLRVLTGSAVTAGSVASSRSAMASGSTEAAGSGMAPGSVAALGSVPPADPVPPTDPVPPINSVPPTGSGPQTGRVAAGGVGASGFDVREPRDDADRAALVAAQNEAFGGDPVATAAHTARLARVQAQGGVVLMAVAADGTCAGGGLAVAPHDGVSEVAGIAVRPAFWRRGLAAAITAGITARLHAAGADVPWLEASGADSSRVYERIGYRPAGQRLYLTLTG</sequence>
<comment type="caution">
    <text evidence="3">The sequence shown here is derived from an EMBL/GenBank/DDBJ whole genome shotgun (WGS) entry which is preliminary data.</text>
</comment>
<dbReference type="Proteomes" id="UP001183629">
    <property type="component" value="Unassembled WGS sequence"/>
</dbReference>
<protein>
    <submittedName>
        <fullName evidence="3">GNAT superfamily N-acetyltransferase</fullName>
    </submittedName>
</protein>
<dbReference type="AlphaFoldDB" id="A0AAE3ZXS5"/>
<evidence type="ECO:0000313" key="3">
    <source>
        <dbReference type="EMBL" id="MDR7327877.1"/>
    </source>
</evidence>
<dbReference type="InterPro" id="IPR016181">
    <property type="entry name" value="Acyl_CoA_acyltransferase"/>
</dbReference>
<evidence type="ECO:0000259" key="2">
    <source>
        <dbReference type="PROSITE" id="PS51186"/>
    </source>
</evidence>
<dbReference type="Gene3D" id="3.40.630.30">
    <property type="match status" value="2"/>
</dbReference>
<gene>
    <name evidence="3" type="ORF">J2S44_008127</name>
</gene>
<dbReference type="GO" id="GO:0016747">
    <property type="term" value="F:acyltransferase activity, transferring groups other than amino-acyl groups"/>
    <property type="evidence" value="ECO:0007669"/>
    <property type="project" value="InterPro"/>
</dbReference>
<proteinExistence type="predicted"/>
<evidence type="ECO:0000313" key="4">
    <source>
        <dbReference type="Proteomes" id="UP001183629"/>
    </source>
</evidence>
<evidence type="ECO:0000256" key="1">
    <source>
        <dbReference type="SAM" id="MobiDB-lite"/>
    </source>
</evidence>
<dbReference type="Pfam" id="PF08445">
    <property type="entry name" value="FR47"/>
    <property type="match status" value="1"/>
</dbReference>
<dbReference type="PROSITE" id="PS51186">
    <property type="entry name" value="GNAT"/>
    <property type="match status" value="1"/>
</dbReference>
<dbReference type="InterPro" id="IPR000182">
    <property type="entry name" value="GNAT_dom"/>
</dbReference>
<accession>A0AAE3ZXS5</accession>
<feature type="domain" description="N-acetyltransferase" evidence="2">
    <location>
        <begin position="200"/>
        <end position="337"/>
    </location>
</feature>
<dbReference type="RefSeq" id="WP_310428590.1">
    <property type="nucleotide sequence ID" value="NZ_JAVDYC010000001.1"/>
</dbReference>
<feature type="compositionally biased region" description="Pro residues" evidence="1">
    <location>
        <begin position="162"/>
        <end position="177"/>
    </location>
</feature>
<dbReference type="InterPro" id="IPR013653">
    <property type="entry name" value="GCN5-like_dom"/>
</dbReference>